<comment type="caution">
    <text evidence="1">The sequence shown here is derived from an EMBL/GenBank/DDBJ whole genome shotgun (WGS) entry which is preliminary data.</text>
</comment>
<sequence length="72" mass="8335">IVPILTYERDVARNSTHEVYNIVAYRENQMNKFHYESIFNALLHNSQCRSSDKNTNISISKIDGKLCGHHLS</sequence>
<gene>
    <name evidence="1" type="ORF">L9F63_018729</name>
</gene>
<dbReference type="Proteomes" id="UP001233999">
    <property type="component" value="Unassembled WGS sequence"/>
</dbReference>
<feature type="non-terminal residue" evidence="1">
    <location>
        <position position="1"/>
    </location>
</feature>
<keyword evidence="2" id="KW-1185">Reference proteome</keyword>
<proteinExistence type="predicted"/>
<name>A0AAD7ZW81_DIPPU</name>
<reference evidence="1" key="1">
    <citation type="journal article" date="2023" name="IScience">
        <title>Live-bearing cockroach genome reveals convergent evolutionary mechanisms linked to viviparity in insects and beyond.</title>
        <authorList>
            <person name="Fouks B."/>
            <person name="Harrison M.C."/>
            <person name="Mikhailova A.A."/>
            <person name="Marchal E."/>
            <person name="English S."/>
            <person name="Carruthers M."/>
            <person name="Jennings E.C."/>
            <person name="Chiamaka E.L."/>
            <person name="Frigard R.A."/>
            <person name="Pippel M."/>
            <person name="Attardo G.M."/>
            <person name="Benoit J.B."/>
            <person name="Bornberg-Bauer E."/>
            <person name="Tobe S.S."/>
        </authorList>
    </citation>
    <scope>NUCLEOTIDE SEQUENCE</scope>
    <source>
        <strain evidence="1">Stay&amp;Tobe</strain>
    </source>
</reference>
<dbReference type="EMBL" id="JASPKZ010006058">
    <property type="protein sequence ID" value="KAJ9587857.1"/>
    <property type="molecule type" value="Genomic_DNA"/>
</dbReference>
<evidence type="ECO:0000313" key="1">
    <source>
        <dbReference type="EMBL" id="KAJ9587857.1"/>
    </source>
</evidence>
<evidence type="ECO:0000313" key="2">
    <source>
        <dbReference type="Proteomes" id="UP001233999"/>
    </source>
</evidence>
<accession>A0AAD7ZW81</accession>
<reference evidence="1" key="2">
    <citation type="submission" date="2023-05" db="EMBL/GenBank/DDBJ databases">
        <authorList>
            <person name="Fouks B."/>
        </authorList>
    </citation>
    <scope>NUCLEOTIDE SEQUENCE</scope>
    <source>
        <strain evidence="1">Stay&amp;Tobe</strain>
        <tissue evidence="1">Testes</tissue>
    </source>
</reference>
<feature type="non-terminal residue" evidence="1">
    <location>
        <position position="72"/>
    </location>
</feature>
<organism evidence="1 2">
    <name type="scientific">Diploptera punctata</name>
    <name type="common">Pacific beetle cockroach</name>
    <dbReference type="NCBI Taxonomy" id="6984"/>
    <lineage>
        <taxon>Eukaryota</taxon>
        <taxon>Metazoa</taxon>
        <taxon>Ecdysozoa</taxon>
        <taxon>Arthropoda</taxon>
        <taxon>Hexapoda</taxon>
        <taxon>Insecta</taxon>
        <taxon>Pterygota</taxon>
        <taxon>Neoptera</taxon>
        <taxon>Polyneoptera</taxon>
        <taxon>Dictyoptera</taxon>
        <taxon>Blattodea</taxon>
        <taxon>Blaberoidea</taxon>
        <taxon>Blaberidae</taxon>
        <taxon>Diplopterinae</taxon>
        <taxon>Diploptera</taxon>
    </lineage>
</organism>
<dbReference type="AlphaFoldDB" id="A0AAD7ZW81"/>
<protein>
    <submittedName>
        <fullName evidence="1">Uncharacterized protein</fullName>
    </submittedName>
</protein>